<name>A0A139AR35_GONPJ</name>
<evidence type="ECO:0000256" key="3">
    <source>
        <dbReference type="ARBA" id="ARBA00012681"/>
    </source>
</evidence>
<keyword evidence="6" id="KW-0663">Pyridoxal phosphate</keyword>
<dbReference type="EMBL" id="KQ965739">
    <property type="protein sequence ID" value="KXS19189.1"/>
    <property type="molecule type" value="Genomic_DNA"/>
</dbReference>
<sequence>GIADGIEEMIGNTPLVRIRSLSDATGCDILGKAEFLNPGGSSKDRVALSILLHAEKQGLITPHSGCVVFEGTVGSTGIALAVVCRARGYGCHIVMPNDQANEKYAVLEALGAVVEKVRPSSIVDPTHYVNLARRRAQEFTKLHATASAKPSYPSPRGLFADQFDTPANRAAHTSTADEVWRQTQGKIDAFVMGAGTGGTLAGVGQRLKKRTMGRVKVVCADPQGSAIHNRITHGVMFSETEREGHRGRHQVDSIVEGIGLNRVTGNLVAALDSAGAETLGGKWIDGSEKVTDEEAAWMARWLVEHDGLWVGSSSCVNLVGAVRVARKLRREREHVGDRRKVVVVTVLCDSGARGASRFWNK</sequence>
<dbReference type="Proteomes" id="UP000070544">
    <property type="component" value="Unassembled WGS sequence"/>
</dbReference>
<comment type="catalytic activity">
    <reaction evidence="8">
        <text>O-acetyl-L-serine + hydrogen sulfide = L-cysteine + acetate</text>
        <dbReference type="Rhea" id="RHEA:14829"/>
        <dbReference type="ChEBI" id="CHEBI:29919"/>
        <dbReference type="ChEBI" id="CHEBI:30089"/>
        <dbReference type="ChEBI" id="CHEBI:35235"/>
        <dbReference type="ChEBI" id="CHEBI:58340"/>
        <dbReference type="EC" id="2.5.1.47"/>
    </reaction>
</comment>
<dbReference type="STRING" id="1344416.A0A139AR35"/>
<comment type="similarity">
    <text evidence="2">Belongs to the cysteine synthase/cystathionine beta-synthase family.</text>
</comment>
<dbReference type="OMA" id="WMADYGF"/>
<keyword evidence="5" id="KW-0808">Transferase</keyword>
<dbReference type="PANTHER" id="PTHR10314">
    <property type="entry name" value="CYSTATHIONINE BETA-SYNTHASE"/>
    <property type="match status" value="1"/>
</dbReference>
<dbReference type="OrthoDB" id="10259545at2759"/>
<organism evidence="10 11">
    <name type="scientific">Gonapodya prolifera (strain JEL478)</name>
    <name type="common">Monoblepharis prolifera</name>
    <dbReference type="NCBI Taxonomy" id="1344416"/>
    <lineage>
        <taxon>Eukaryota</taxon>
        <taxon>Fungi</taxon>
        <taxon>Fungi incertae sedis</taxon>
        <taxon>Chytridiomycota</taxon>
        <taxon>Chytridiomycota incertae sedis</taxon>
        <taxon>Monoblepharidomycetes</taxon>
        <taxon>Monoblepharidales</taxon>
        <taxon>Gonapodyaceae</taxon>
        <taxon>Gonapodya</taxon>
    </lineage>
</organism>
<feature type="non-terminal residue" evidence="10">
    <location>
        <position position="1"/>
    </location>
</feature>
<dbReference type="Pfam" id="PF00291">
    <property type="entry name" value="PALP"/>
    <property type="match status" value="1"/>
</dbReference>
<keyword evidence="7" id="KW-0198">Cysteine biosynthesis</keyword>
<reference evidence="10 11" key="1">
    <citation type="journal article" date="2015" name="Genome Biol. Evol.">
        <title>Phylogenomic analyses indicate that early fungi evolved digesting cell walls of algal ancestors of land plants.</title>
        <authorList>
            <person name="Chang Y."/>
            <person name="Wang S."/>
            <person name="Sekimoto S."/>
            <person name="Aerts A.L."/>
            <person name="Choi C."/>
            <person name="Clum A."/>
            <person name="LaButti K.M."/>
            <person name="Lindquist E.A."/>
            <person name="Yee Ngan C."/>
            <person name="Ohm R.A."/>
            <person name="Salamov A.A."/>
            <person name="Grigoriev I.V."/>
            <person name="Spatafora J.W."/>
            <person name="Berbee M.L."/>
        </authorList>
    </citation>
    <scope>NUCLEOTIDE SEQUENCE [LARGE SCALE GENOMIC DNA]</scope>
    <source>
        <strain evidence="10 11">JEL478</strain>
    </source>
</reference>
<dbReference type="EC" id="2.5.1.47" evidence="3"/>
<evidence type="ECO:0000256" key="1">
    <source>
        <dbReference type="ARBA" id="ARBA00001933"/>
    </source>
</evidence>
<feature type="domain" description="Tryptophan synthase beta chain-like PALP" evidence="9">
    <location>
        <begin position="7"/>
        <end position="344"/>
    </location>
</feature>
<dbReference type="AlphaFoldDB" id="A0A139AR35"/>
<keyword evidence="11" id="KW-1185">Reference proteome</keyword>
<accession>A0A139AR35</accession>
<dbReference type="Gene3D" id="3.40.50.1100">
    <property type="match status" value="2"/>
</dbReference>
<evidence type="ECO:0000256" key="7">
    <source>
        <dbReference type="ARBA" id="ARBA00023192"/>
    </source>
</evidence>
<proteinExistence type="inferred from homology"/>
<evidence type="ECO:0000313" key="11">
    <source>
        <dbReference type="Proteomes" id="UP000070544"/>
    </source>
</evidence>
<dbReference type="InterPro" id="IPR050214">
    <property type="entry name" value="Cys_Synth/Cystath_Beta-Synth"/>
</dbReference>
<keyword evidence="4" id="KW-0028">Amino-acid biosynthesis</keyword>
<dbReference type="InterPro" id="IPR001926">
    <property type="entry name" value="TrpB-like_PALP"/>
</dbReference>
<evidence type="ECO:0000256" key="8">
    <source>
        <dbReference type="ARBA" id="ARBA00047931"/>
    </source>
</evidence>
<dbReference type="InterPro" id="IPR036052">
    <property type="entry name" value="TrpB-like_PALP_sf"/>
</dbReference>
<dbReference type="SUPFAM" id="SSF53686">
    <property type="entry name" value="Tryptophan synthase beta subunit-like PLP-dependent enzymes"/>
    <property type="match status" value="1"/>
</dbReference>
<dbReference type="CDD" id="cd01561">
    <property type="entry name" value="CBS_like"/>
    <property type="match status" value="1"/>
</dbReference>
<dbReference type="FunFam" id="3.40.50.1100:FF:000016">
    <property type="entry name" value="Cysteine synthase A"/>
    <property type="match status" value="1"/>
</dbReference>
<evidence type="ECO:0000313" key="10">
    <source>
        <dbReference type="EMBL" id="KXS19189.1"/>
    </source>
</evidence>
<evidence type="ECO:0000256" key="6">
    <source>
        <dbReference type="ARBA" id="ARBA00022898"/>
    </source>
</evidence>
<dbReference type="GO" id="GO:0004124">
    <property type="term" value="F:cysteine synthase activity"/>
    <property type="evidence" value="ECO:0007669"/>
    <property type="project" value="UniProtKB-EC"/>
</dbReference>
<comment type="cofactor">
    <cofactor evidence="1">
        <name>pyridoxal 5'-phosphate</name>
        <dbReference type="ChEBI" id="CHEBI:597326"/>
    </cofactor>
</comment>
<evidence type="ECO:0000256" key="5">
    <source>
        <dbReference type="ARBA" id="ARBA00022679"/>
    </source>
</evidence>
<evidence type="ECO:0000256" key="2">
    <source>
        <dbReference type="ARBA" id="ARBA00007103"/>
    </source>
</evidence>
<feature type="non-terminal residue" evidence="10">
    <location>
        <position position="361"/>
    </location>
</feature>
<evidence type="ECO:0000256" key="4">
    <source>
        <dbReference type="ARBA" id="ARBA00022605"/>
    </source>
</evidence>
<evidence type="ECO:0000259" key="9">
    <source>
        <dbReference type="Pfam" id="PF00291"/>
    </source>
</evidence>
<dbReference type="FunFam" id="3.40.50.1100:FF:000049">
    <property type="entry name" value="Cysteine synthase, putative"/>
    <property type="match status" value="1"/>
</dbReference>
<gene>
    <name evidence="10" type="ORF">M427DRAFT_84675</name>
</gene>
<protein>
    <recommendedName>
        <fullName evidence="3">cysteine synthase</fullName>
        <ecNumber evidence="3">2.5.1.47</ecNumber>
    </recommendedName>
</protein>